<keyword evidence="2" id="KW-0186">Copper</keyword>
<dbReference type="PROSITE" id="PS00332">
    <property type="entry name" value="SOD_CU_ZN_2"/>
    <property type="match status" value="1"/>
</dbReference>
<reference evidence="6 7" key="1">
    <citation type="submission" date="2018-11" db="EMBL/GenBank/DDBJ databases">
        <title>Erythrobacter spongiae sp. nov., isolated from a marine sponge.</title>
        <authorList>
            <person name="Zhuang L."/>
            <person name="Luo L."/>
        </authorList>
    </citation>
    <scope>NUCLEOTIDE SEQUENCE [LARGE SCALE GENOMIC DNA]</scope>
    <source>
        <strain evidence="6 7">HN-E23</strain>
    </source>
</reference>
<dbReference type="AlphaFoldDB" id="A0A3N5CUZ0"/>
<dbReference type="EMBL" id="RPFZ01000001">
    <property type="protein sequence ID" value="RPF71270.1"/>
    <property type="molecule type" value="Genomic_DNA"/>
</dbReference>
<name>A0A3N5CUZ0_9SPHN</name>
<evidence type="ECO:0000256" key="3">
    <source>
        <dbReference type="SAM" id="MobiDB-lite"/>
    </source>
</evidence>
<comment type="catalytic activity">
    <reaction evidence="2">
        <text>2 superoxide + 2 H(+) = H2O2 + O2</text>
        <dbReference type="Rhea" id="RHEA:20696"/>
        <dbReference type="ChEBI" id="CHEBI:15378"/>
        <dbReference type="ChEBI" id="CHEBI:15379"/>
        <dbReference type="ChEBI" id="CHEBI:16240"/>
        <dbReference type="ChEBI" id="CHEBI:18421"/>
        <dbReference type="EC" id="1.15.1.1"/>
    </reaction>
</comment>
<comment type="cofactor">
    <cofactor evidence="2">
        <name>Zn(2+)</name>
        <dbReference type="ChEBI" id="CHEBI:29105"/>
    </cofactor>
    <text evidence="2">Binds 1 zinc ion per subunit.</text>
</comment>
<comment type="function">
    <text evidence="2">Destroys radicals which are normally produced within the cells and which are toxic to biological systems.</text>
</comment>
<dbReference type="InterPro" id="IPR036423">
    <property type="entry name" value="SOD-like_Cu/Zn_dom_sf"/>
</dbReference>
<comment type="similarity">
    <text evidence="1 2">Belongs to the Cu-Zn superoxide dismutase family.</text>
</comment>
<dbReference type="InterPro" id="IPR001424">
    <property type="entry name" value="SOD_Cu_Zn_dom"/>
</dbReference>
<dbReference type="CDD" id="cd00305">
    <property type="entry name" value="Cu-Zn_Superoxide_Dismutase"/>
    <property type="match status" value="1"/>
</dbReference>
<feature type="compositionally biased region" description="Polar residues" evidence="3">
    <location>
        <begin position="93"/>
        <end position="103"/>
    </location>
</feature>
<dbReference type="PANTHER" id="PTHR10003">
    <property type="entry name" value="SUPEROXIDE DISMUTASE CU-ZN -RELATED"/>
    <property type="match status" value="1"/>
</dbReference>
<dbReference type="SUPFAM" id="SSF49329">
    <property type="entry name" value="Cu,Zn superoxide dismutase-like"/>
    <property type="match status" value="1"/>
</dbReference>
<gene>
    <name evidence="6" type="ORF">EG799_06350</name>
</gene>
<dbReference type="EC" id="1.15.1.1" evidence="2"/>
<dbReference type="OrthoDB" id="5431326at2"/>
<keyword evidence="2" id="KW-0479">Metal-binding</keyword>
<dbReference type="PROSITE" id="PS51257">
    <property type="entry name" value="PROKAR_LIPOPROTEIN"/>
    <property type="match status" value="1"/>
</dbReference>
<organism evidence="6 7">
    <name type="scientific">Aurantiacibacter spongiae</name>
    <dbReference type="NCBI Taxonomy" id="2488860"/>
    <lineage>
        <taxon>Bacteria</taxon>
        <taxon>Pseudomonadati</taxon>
        <taxon>Pseudomonadota</taxon>
        <taxon>Alphaproteobacteria</taxon>
        <taxon>Sphingomonadales</taxon>
        <taxon>Erythrobacteraceae</taxon>
        <taxon>Aurantiacibacter</taxon>
    </lineage>
</organism>
<keyword evidence="2" id="KW-0560">Oxidoreductase</keyword>
<dbReference type="InterPro" id="IPR024134">
    <property type="entry name" value="SOD_Cu/Zn_/chaperone"/>
</dbReference>
<evidence type="ECO:0000256" key="2">
    <source>
        <dbReference type="RuleBase" id="RU000393"/>
    </source>
</evidence>
<comment type="caution">
    <text evidence="6">The sequence shown here is derived from an EMBL/GenBank/DDBJ whole genome shotgun (WGS) entry which is preliminary data.</text>
</comment>
<protein>
    <recommendedName>
        <fullName evidence="2">Superoxide dismutase [Cu-Zn]</fullName>
        <ecNumber evidence="2">1.15.1.1</ecNumber>
    </recommendedName>
</protein>
<evidence type="ECO:0000256" key="1">
    <source>
        <dbReference type="ARBA" id="ARBA00010457"/>
    </source>
</evidence>
<feature type="chain" id="PRO_5018000840" description="Superoxide dismutase [Cu-Zn]" evidence="4">
    <location>
        <begin position="23"/>
        <end position="175"/>
    </location>
</feature>
<dbReference type="InterPro" id="IPR018152">
    <property type="entry name" value="SOD_Cu/Zn_BS"/>
</dbReference>
<keyword evidence="7" id="KW-1185">Reference proteome</keyword>
<feature type="region of interest" description="Disordered" evidence="3">
    <location>
        <begin position="87"/>
        <end position="106"/>
    </location>
</feature>
<proteinExistence type="inferred from homology"/>
<evidence type="ECO:0000256" key="4">
    <source>
        <dbReference type="SAM" id="SignalP"/>
    </source>
</evidence>
<sequence>MNRMTLALAGLAAVSTAGCQTAYENTADEIGTATIENRAGQQVGIARMYSLGGEVTMTASFNGLPDGTHAIHLHQTGNCSAQDFTSAGGHLNPGNNQHGTRNPQGAHLGDLPNFAVENGVGTVSTILRGTRDRIAPAIFDTDGTAIVVHESEDDYRTDPAGDAGSRIACGVVRRG</sequence>
<feature type="signal peptide" evidence="4">
    <location>
        <begin position="1"/>
        <end position="22"/>
    </location>
</feature>
<dbReference type="Pfam" id="PF00080">
    <property type="entry name" value="Sod_Cu"/>
    <property type="match status" value="1"/>
</dbReference>
<evidence type="ECO:0000259" key="5">
    <source>
        <dbReference type="Pfam" id="PF00080"/>
    </source>
</evidence>
<comment type="cofactor">
    <cofactor evidence="2">
        <name>Cu cation</name>
        <dbReference type="ChEBI" id="CHEBI:23378"/>
    </cofactor>
    <text evidence="2">Binds 1 copper ion per subunit.</text>
</comment>
<feature type="domain" description="Superoxide dismutase copper/zinc binding" evidence="5">
    <location>
        <begin position="52"/>
        <end position="172"/>
    </location>
</feature>
<evidence type="ECO:0000313" key="6">
    <source>
        <dbReference type="EMBL" id="RPF71270.1"/>
    </source>
</evidence>
<evidence type="ECO:0000313" key="7">
    <source>
        <dbReference type="Proteomes" id="UP000275232"/>
    </source>
</evidence>
<keyword evidence="4" id="KW-0732">Signal</keyword>
<dbReference type="Gene3D" id="2.60.40.200">
    <property type="entry name" value="Superoxide dismutase, copper/zinc binding domain"/>
    <property type="match status" value="1"/>
</dbReference>
<dbReference type="GO" id="GO:0004784">
    <property type="term" value="F:superoxide dismutase activity"/>
    <property type="evidence" value="ECO:0007669"/>
    <property type="project" value="UniProtKB-EC"/>
</dbReference>
<dbReference type="Proteomes" id="UP000275232">
    <property type="component" value="Unassembled WGS sequence"/>
</dbReference>
<dbReference type="GO" id="GO:0005507">
    <property type="term" value="F:copper ion binding"/>
    <property type="evidence" value="ECO:0007669"/>
    <property type="project" value="InterPro"/>
</dbReference>
<dbReference type="RefSeq" id="WP_123879556.1">
    <property type="nucleotide sequence ID" value="NZ_RPFZ01000001.1"/>
</dbReference>
<keyword evidence="2" id="KW-0862">Zinc</keyword>
<accession>A0A3N5CUZ0</accession>